<dbReference type="AlphaFoldDB" id="A0A6L2ME43"/>
<feature type="compositionally biased region" description="Basic and acidic residues" evidence="1">
    <location>
        <begin position="166"/>
        <end position="177"/>
    </location>
</feature>
<reference evidence="3" key="1">
    <citation type="journal article" date="2019" name="Sci. Rep.">
        <title>Draft genome of Tanacetum cinerariifolium, the natural source of mosquito coil.</title>
        <authorList>
            <person name="Yamashiro T."/>
            <person name="Shiraishi A."/>
            <person name="Satake H."/>
            <person name="Nakayama K."/>
        </authorList>
    </citation>
    <scope>NUCLEOTIDE SEQUENCE</scope>
</reference>
<dbReference type="GO" id="GO:0003689">
    <property type="term" value="F:DNA clamp loader activity"/>
    <property type="evidence" value="ECO:0007669"/>
    <property type="project" value="TreeGrafter"/>
</dbReference>
<evidence type="ECO:0000313" key="3">
    <source>
        <dbReference type="EMBL" id="GEU71980.1"/>
    </source>
</evidence>
<dbReference type="GO" id="GO:0005663">
    <property type="term" value="C:DNA replication factor C complex"/>
    <property type="evidence" value="ECO:0007669"/>
    <property type="project" value="TreeGrafter"/>
</dbReference>
<evidence type="ECO:0000259" key="2">
    <source>
        <dbReference type="Pfam" id="PF03732"/>
    </source>
</evidence>
<dbReference type="GO" id="GO:0006281">
    <property type="term" value="P:DNA repair"/>
    <property type="evidence" value="ECO:0007669"/>
    <property type="project" value="TreeGrafter"/>
</dbReference>
<protein>
    <submittedName>
        <fullName evidence="3">Replication factor C subunit 3-like</fullName>
    </submittedName>
</protein>
<dbReference type="PANTHER" id="PTHR11669">
    <property type="entry name" value="REPLICATION FACTOR C / DNA POLYMERASE III GAMMA-TAU SUBUNIT"/>
    <property type="match status" value="1"/>
</dbReference>
<dbReference type="Gene3D" id="1.10.8.60">
    <property type="match status" value="1"/>
</dbReference>
<organism evidence="3">
    <name type="scientific">Tanacetum cinerariifolium</name>
    <name type="common">Dalmatian daisy</name>
    <name type="synonym">Chrysanthemum cinerariifolium</name>
    <dbReference type="NCBI Taxonomy" id="118510"/>
    <lineage>
        <taxon>Eukaryota</taxon>
        <taxon>Viridiplantae</taxon>
        <taxon>Streptophyta</taxon>
        <taxon>Embryophyta</taxon>
        <taxon>Tracheophyta</taxon>
        <taxon>Spermatophyta</taxon>
        <taxon>Magnoliopsida</taxon>
        <taxon>eudicotyledons</taxon>
        <taxon>Gunneridae</taxon>
        <taxon>Pentapetalae</taxon>
        <taxon>asterids</taxon>
        <taxon>campanulids</taxon>
        <taxon>Asterales</taxon>
        <taxon>Asteraceae</taxon>
        <taxon>Asteroideae</taxon>
        <taxon>Anthemideae</taxon>
        <taxon>Anthemidinae</taxon>
        <taxon>Tanacetum</taxon>
    </lineage>
</organism>
<dbReference type="GO" id="GO:0006261">
    <property type="term" value="P:DNA-templated DNA replication"/>
    <property type="evidence" value="ECO:0007669"/>
    <property type="project" value="TreeGrafter"/>
</dbReference>
<dbReference type="FunFam" id="1.10.8.60:FF:000030">
    <property type="entry name" value="replication factor C subunit 3"/>
    <property type="match status" value="1"/>
</dbReference>
<feature type="region of interest" description="Disordered" evidence="1">
    <location>
        <begin position="564"/>
        <end position="675"/>
    </location>
</feature>
<comment type="caution">
    <text evidence="3">The sequence shown here is derived from an EMBL/GenBank/DDBJ whole genome shotgun (WGS) entry which is preliminary data.</text>
</comment>
<name>A0A6L2ME43_TANCI</name>
<dbReference type="Gene3D" id="3.40.50.300">
    <property type="entry name" value="P-loop containing nucleotide triphosphate hydrolases"/>
    <property type="match status" value="1"/>
</dbReference>
<feature type="domain" description="Retrotransposon gag" evidence="2">
    <location>
        <begin position="702"/>
        <end position="769"/>
    </location>
</feature>
<proteinExistence type="predicted"/>
<dbReference type="Pfam" id="PF21960">
    <property type="entry name" value="RCF1-5-like_lid"/>
    <property type="match status" value="1"/>
</dbReference>
<dbReference type="PANTHER" id="PTHR11669:SF52">
    <property type="entry name" value="OS10G0574500 PROTEIN"/>
    <property type="match status" value="1"/>
</dbReference>
<feature type="compositionally biased region" description="Pro residues" evidence="1">
    <location>
        <begin position="184"/>
        <end position="211"/>
    </location>
</feature>
<dbReference type="InterPro" id="IPR005162">
    <property type="entry name" value="Retrotrans_gag_dom"/>
</dbReference>
<dbReference type="InterPro" id="IPR027417">
    <property type="entry name" value="P-loop_NTPase"/>
</dbReference>
<dbReference type="Pfam" id="PF22534">
    <property type="entry name" value="RFC_C"/>
    <property type="match status" value="1"/>
</dbReference>
<dbReference type="Gene3D" id="1.20.272.10">
    <property type="match status" value="1"/>
</dbReference>
<dbReference type="Pfam" id="PF03732">
    <property type="entry name" value="Retrotrans_gag"/>
    <property type="match status" value="1"/>
</dbReference>
<gene>
    <name evidence="3" type="ORF">Tci_043958</name>
</gene>
<dbReference type="GO" id="GO:0003677">
    <property type="term" value="F:DNA binding"/>
    <property type="evidence" value="ECO:0007669"/>
    <property type="project" value="InterPro"/>
</dbReference>
<sequence length="770" mass="89215">MSKKKPSTLTKENLEEFTSVEDKKYYTSPYYKGLLNTEKVASPETENNTPTAHDHFQNMSMNMNVNMSSPYYKGLLFTERVPGASSEVDSFNPISHDLNTSSPYYKGLLNRATSPDRESQAMTFVSSSSKTSFSNKMQEWSTGCLWFKTKDEKAPTMIKVYSTEHSLNEESLRERGSEPSSPVLSPPLPASPPPPLQPPSPLPPPPLPPSPAKRVVINAKDTSEPKEEKKYFWADKYRPAALRDFICNKDKAMELQNTICDEYCHHFIFEGQAGVGKRTMIWALLREAFGPDKVQARDEWKTFNLKESSQHVEVNLSELKGFEKHVIVELIKETNNLTNKMARCNKENCRAIILHQADKLSTDALLYIRWVIERYRGCHKIFFCCQDASKLQPLKNICKVVQLLSPSNKEIVEVLEFIARKEEIELPRELAERIAVKSKNNLRQAIRSFEATWQHNPLLDGERLILTGWETDIKEIAINIVEKQSPKQLYDIRRKLQNLIDHSVPPEFIFETLKVELKKNVDESMHKQIDNTYKEYSGKDLERFGDDERKKLIHHFMSIEGHQRQSAFDRLSETYSPSTTKSRPGRKNSRDHPRGRSRHRRLDTSNEDYPEDRERFCGVRESYDDSYSHSYHDRDRSSHMKRRMDNESPLSSVSKSDSSDERTRMPNNVKTYDGTGDPKDHVKIFQAATQVEQWAMPTWCHMFNSTLIGAARVWFDELPPDSVDSYKDLKAAFLAYFMQQKKYVKDPVEIHNIKQNDGETIEDFMEWFKV</sequence>
<dbReference type="GO" id="GO:0005634">
    <property type="term" value="C:nucleus"/>
    <property type="evidence" value="ECO:0007669"/>
    <property type="project" value="TreeGrafter"/>
</dbReference>
<dbReference type="InterPro" id="IPR008921">
    <property type="entry name" value="DNA_pol3_clamp-load_cplx_C"/>
</dbReference>
<accession>A0A6L2ME43</accession>
<feature type="compositionally biased region" description="Polar residues" evidence="1">
    <location>
        <begin position="573"/>
        <end position="582"/>
    </location>
</feature>
<feature type="compositionally biased region" description="Basic and acidic residues" evidence="1">
    <location>
        <begin position="612"/>
        <end position="646"/>
    </location>
</feature>
<dbReference type="InterPro" id="IPR050238">
    <property type="entry name" value="DNA_Rep/Repair_Clamp_Loader"/>
</dbReference>
<evidence type="ECO:0000256" key="1">
    <source>
        <dbReference type="SAM" id="MobiDB-lite"/>
    </source>
</evidence>
<dbReference type="SUPFAM" id="SSF52540">
    <property type="entry name" value="P-loop containing nucleoside triphosphate hydrolases"/>
    <property type="match status" value="1"/>
</dbReference>
<feature type="region of interest" description="Disordered" evidence="1">
    <location>
        <begin position="165"/>
        <end position="213"/>
    </location>
</feature>
<dbReference type="SUPFAM" id="SSF48019">
    <property type="entry name" value="post-AAA+ oligomerization domain-like"/>
    <property type="match status" value="1"/>
</dbReference>
<dbReference type="EMBL" id="BKCJ010006406">
    <property type="protein sequence ID" value="GEU71980.1"/>
    <property type="molecule type" value="Genomic_DNA"/>
</dbReference>